<dbReference type="RefSeq" id="WP_220169524.1">
    <property type="nucleotide sequence ID" value="NZ_JAIBOA010000022.1"/>
</dbReference>
<dbReference type="Pfam" id="PF11255">
    <property type="entry name" value="DUF3054"/>
    <property type="match status" value="1"/>
</dbReference>
<name>A0ABS7G0Q9_9ACTN</name>
<dbReference type="InterPro" id="IPR021414">
    <property type="entry name" value="DUF3054"/>
</dbReference>
<gene>
    <name evidence="2" type="ORF">K1Y72_28240</name>
</gene>
<accession>A0ABS7G0Q9</accession>
<keyword evidence="1" id="KW-0472">Membrane</keyword>
<keyword evidence="1" id="KW-0812">Transmembrane</keyword>
<keyword evidence="1" id="KW-1133">Transmembrane helix</keyword>
<keyword evidence="3" id="KW-1185">Reference proteome</keyword>
<feature type="transmembrane region" description="Helical" evidence="1">
    <location>
        <begin position="33"/>
        <end position="52"/>
    </location>
</feature>
<sequence>MGNRVAAVADVLCVLVFVGIGRASHDEAGSVTGFLGTAWPFLAGLAAGWGVTRAWRRPLAVWPVGAGVWAATVAGGMALRAVSGQGVAVAFVIVACLFLGLALLGWRLAALGVRRQRAA</sequence>
<evidence type="ECO:0000313" key="2">
    <source>
        <dbReference type="EMBL" id="MBW8486290.1"/>
    </source>
</evidence>
<evidence type="ECO:0000313" key="3">
    <source>
        <dbReference type="Proteomes" id="UP000774570"/>
    </source>
</evidence>
<feature type="transmembrane region" description="Helical" evidence="1">
    <location>
        <begin position="59"/>
        <end position="82"/>
    </location>
</feature>
<comment type="caution">
    <text evidence="2">The sequence shown here is derived from an EMBL/GenBank/DDBJ whole genome shotgun (WGS) entry which is preliminary data.</text>
</comment>
<organism evidence="2 3">
    <name type="scientific">Actinomadura parmotrematis</name>
    <dbReference type="NCBI Taxonomy" id="2864039"/>
    <lineage>
        <taxon>Bacteria</taxon>
        <taxon>Bacillati</taxon>
        <taxon>Actinomycetota</taxon>
        <taxon>Actinomycetes</taxon>
        <taxon>Streptosporangiales</taxon>
        <taxon>Thermomonosporaceae</taxon>
        <taxon>Actinomadura</taxon>
    </lineage>
</organism>
<dbReference type="EMBL" id="JAIBOA010000022">
    <property type="protein sequence ID" value="MBW8486290.1"/>
    <property type="molecule type" value="Genomic_DNA"/>
</dbReference>
<proteinExistence type="predicted"/>
<feature type="transmembrane region" description="Helical" evidence="1">
    <location>
        <begin position="88"/>
        <end position="109"/>
    </location>
</feature>
<protein>
    <submittedName>
        <fullName evidence="2">DUF3054 domain-containing protein</fullName>
    </submittedName>
</protein>
<reference evidence="2 3" key="1">
    <citation type="submission" date="2021-07" db="EMBL/GenBank/DDBJ databases">
        <title>Actinomadura sp. PM05-2 isolated from lichen.</title>
        <authorList>
            <person name="Somphong A."/>
            <person name="Phongsopitanun W."/>
            <person name="Tanasupawat S."/>
            <person name="Peongsungnone V."/>
        </authorList>
    </citation>
    <scope>NUCLEOTIDE SEQUENCE [LARGE SCALE GENOMIC DNA]</scope>
    <source>
        <strain evidence="2 3">PM05-2</strain>
    </source>
</reference>
<dbReference type="Proteomes" id="UP000774570">
    <property type="component" value="Unassembled WGS sequence"/>
</dbReference>
<evidence type="ECO:0000256" key="1">
    <source>
        <dbReference type="SAM" id="Phobius"/>
    </source>
</evidence>